<comment type="subunit">
    <text evidence="12">Interacts with the Sec translocase complex via SecD. Specifically interacts with transmembrane segments of nascent integral membrane proteins during membrane integration.</text>
</comment>
<dbReference type="PANTHER" id="PTHR12428:SF65">
    <property type="entry name" value="CYTOCHROME C OXIDASE ASSEMBLY PROTEIN COX18, MITOCHONDRIAL"/>
    <property type="match status" value="1"/>
</dbReference>
<keyword evidence="21" id="KW-1185">Reference proteome</keyword>
<keyword evidence="4" id="KW-0813">Transport</keyword>
<comment type="caution">
    <text evidence="20">The sequence shown here is derived from an EMBL/GenBank/DDBJ whole genome shotgun (WGS) entry which is preliminary data.</text>
</comment>
<evidence type="ECO:0000256" key="15">
    <source>
        <dbReference type="ARBA" id="ARBA00033342"/>
    </source>
</evidence>
<dbReference type="PANTHER" id="PTHR12428">
    <property type="entry name" value="OXA1"/>
    <property type="match status" value="1"/>
</dbReference>
<evidence type="ECO:0000313" key="20">
    <source>
        <dbReference type="EMBL" id="NYI05408.1"/>
    </source>
</evidence>
<evidence type="ECO:0000256" key="2">
    <source>
        <dbReference type="ARBA" id="ARBA00010527"/>
    </source>
</evidence>
<feature type="compositionally biased region" description="Low complexity" evidence="17">
    <location>
        <begin position="352"/>
        <end position="361"/>
    </location>
</feature>
<evidence type="ECO:0000256" key="7">
    <source>
        <dbReference type="ARBA" id="ARBA00022927"/>
    </source>
</evidence>
<dbReference type="EMBL" id="JACBZD010000001">
    <property type="protein sequence ID" value="NYI05408.1"/>
    <property type="molecule type" value="Genomic_DNA"/>
</dbReference>
<dbReference type="InterPro" id="IPR047196">
    <property type="entry name" value="YidC_ALB_C"/>
</dbReference>
<dbReference type="RefSeq" id="WP_179814148.1">
    <property type="nucleotide sequence ID" value="NZ_JACBZD010000001.1"/>
</dbReference>
<reference evidence="20 21" key="1">
    <citation type="submission" date="2020-07" db="EMBL/GenBank/DDBJ databases">
        <title>Sequencing the genomes of 1000 actinobacteria strains.</title>
        <authorList>
            <person name="Klenk H.-P."/>
        </authorList>
    </citation>
    <scope>NUCLEOTIDE SEQUENCE [LARGE SCALE GENOMIC DNA]</scope>
    <source>
        <strain evidence="20 21">DSM 42178</strain>
    </source>
</reference>
<keyword evidence="7" id="KW-0653">Protein transport</keyword>
<sequence>MGLLNPLYDAVSWIIVQFHTLFSLVFPEDSGWAWGLSIVCLVILIRICLIPLFVRQIRATRNMQALQPKMRAIQERYKNDRQRQSEEMMKLYRETGTNPLASCLPILAQSPFFYALYHVLTYTSQGKTVGVMDQELVNSAREAHIFGAPIAARFTDSAATVEALNADLITVRIVTVVMIVLMSLSQFITQRQLMVKNVDTTVQNPMMQQQRMLMYLMPIMFAIFGINFPVGVLVYWLTTNAWSMGQQLYVIRRNPTPGSKAFHERQERLRAKGKLPEQKAAAKAAKAAGEDVAKAIEEATKPAKPAPVARTQPKRTTKAQRQGGAAGRPQSGAAGGKQPGQQPGKPAGGADSGTDASSSGARNASATRPQDAAQRQGGNRTKSPSRPQRPGSPKKK</sequence>
<comment type="function">
    <text evidence="11">Required for the insertion and/or proper folding and/or complex formation of integral membrane proteins into the membrane. Involved in integration of membrane proteins that insert both dependently and independently of the Sec translocase complex, as well as at least some lipoproteins. Aids folding of multispanning membrane proteins.</text>
</comment>
<dbReference type="GO" id="GO:0015031">
    <property type="term" value="P:protein transport"/>
    <property type="evidence" value="ECO:0007669"/>
    <property type="project" value="UniProtKB-KW"/>
</dbReference>
<organism evidence="20 21">
    <name type="scientific">Allostreptomyces psammosilenae</name>
    <dbReference type="NCBI Taxonomy" id="1892865"/>
    <lineage>
        <taxon>Bacteria</taxon>
        <taxon>Bacillati</taxon>
        <taxon>Actinomycetota</taxon>
        <taxon>Actinomycetes</taxon>
        <taxon>Kitasatosporales</taxon>
        <taxon>Streptomycetaceae</taxon>
        <taxon>Allostreptomyces</taxon>
    </lineage>
</organism>
<evidence type="ECO:0000256" key="14">
    <source>
        <dbReference type="ARBA" id="ARBA00033245"/>
    </source>
</evidence>
<evidence type="ECO:0000259" key="19">
    <source>
        <dbReference type="Pfam" id="PF02096"/>
    </source>
</evidence>
<dbReference type="InterPro" id="IPR001708">
    <property type="entry name" value="YidC/ALB3/OXA1/COX18"/>
</dbReference>
<evidence type="ECO:0000256" key="17">
    <source>
        <dbReference type="SAM" id="MobiDB-lite"/>
    </source>
</evidence>
<feature type="transmembrane region" description="Helical" evidence="18">
    <location>
        <begin position="213"/>
        <end position="237"/>
    </location>
</feature>
<dbReference type="GO" id="GO:0051205">
    <property type="term" value="P:protein insertion into membrane"/>
    <property type="evidence" value="ECO:0007669"/>
    <property type="project" value="TreeGrafter"/>
</dbReference>
<evidence type="ECO:0000256" key="18">
    <source>
        <dbReference type="SAM" id="Phobius"/>
    </source>
</evidence>
<keyword evidence="8 18" id="KW-1133">Transmembrane helix</keyword>
<evidence type="ECO:0000256" key="12">
    <source>
        <dbReference type="ARBA" id="ARBA00026028"/>
    </source>
</evidence>
<evidence type="ECO:0000256" key="13">
    <source>
        <dbReference type="ARBA" id="ARBA00031538"/>
    </source>
</evidence>
<dbReference type="NCBIfam" id="NF002350">
    <property type="entry name" value="PRK01315.1"/>
    <property type="match status" value="1"/>
</dbReference>
<dbReference type="CDD" id="cd20070">
    <property type="entry name" value="5TM_YidC_Alb3"/>
    <property type="match status" value="1"/>
</dbReference>
<dbReference type="InterPro" id="IPR028055">
    <property type="entry name" value="YidC/Oxa/ALB_C"/>
</dbReference>
<dbReference type="Proteomes" id="UP000567795">
    <property type="component" value="Unassembled WGS sequence"/>
</dbReference>
<keyword evidence="10" id="KW-0143">Chaperone</keyword>
<evidence type="ECO:0000256" key="8">
    <source>
        <dbReference type="ARBA" id="ARBA00022989"/>
    </source>
</evidence>
<dbReference type="NCBIfam" id="TIGR03592">
    <property type="entry name" value="yidC_oxa1_cterm"/>
    <property type="match status" value="1"/>
</dbReference>
<keyword evidence="5" id="KW-1003">Cell membrane</keyword>
<comment type="subcellular location">
    <subcellularLocation>
        <location evidence="1">Cell membrane</location>
        <topology evidence="1">Multi-pass membrane protein</topology>
    </subcellularLocation>
    <subcellularLocation>
        <location evidence="16">Membrane</location>
        <topology evidence="16">Multi-pass membrane protein</topology>
    </subcellularLocation>
</comment>
<feature type="region of interest" description="Disordered" evidence="17">
    <location>
        <begin position="297"/>
        <end position="396"/>
    </location>
</feature>
<keyword evidence="9 18" id="KW-0472">Membrane</keyword>
<evidence type="ECO:0000256" key="10">
    <source>
        <dbReference type="ARBA" id="ARBA00023186"/>
    </source>
</evidence>
<evidence type="ECO:0000256" key="9">
    <source>
        <dbReference type="ARBA" id="ARBA00023136"/>
    </source>
</evidence>
<dbReference type="AlphaFoldDB" id="A0A853A4I3"/>
<accession>A0A853A4I3</accession>
<feature type="transmembrane region" description="Helical" evidence="18">
    <location>
        <begin position="169"/>
        <end position="188"/>
    </location>
</feature>
<evidence type="ECO:0000256" key="6">
    <source>
        <dbReference type="ARBA" id="ARBA00022692"/>
    </source>
</evidence>
<evidence type="ECO:0000256" key="3">
    <source>
        <dbReference type="ARBA" id="ARBA00015325"/>
    </source>
</evidence>
<evidence type="ECO:0000256" key="5">
    <source>
        <dbReference type="ARBA" id="ARBA00022475"/>
    </source>
</evidence>
<evidence type="ECO:0000256" key="4">
    <source>
        <dbReference type="ARBA" id="ARBA00022448"/>
    </source>
</evidence>
<evidence type="ECO:0000256" key="16">
    <source>
        <dbReference type="RuleBase" id="RU003945"/>
    </source>
</evidence>
<dbReference type="GO" id="GO:0005886">
    <property type="term" value="C:plasma membrane"/>
    <property type="evidence" value="ECO:0007669"/>
    <property type="project" value="UniProtKB-SubCell"/>
</dbReference>
<comment type="similarity">
    <text evidence="2">Belongs to the OXA1/ALB3/YidC family. Type 1 subfamily.</text>
</comment>
<protein>
    <recommendedName>
        <fullName evidence="3">Membrane protein insertase YidC</fullName>
    </recommendedName>
    <alternativeName>
        <fullName evidence="15">Foldase YidC</fullName>
    </alternativeName>
    <alternativeName>
        <fullName evidence="14">Membrane integrase YidC</fullName>
    </alternativeName>
    <alternativeName>
        <fullName evidence="13">Membrane protein YidC</fullName>
    </alternativeName>
</protein>
<dbReference type="Pfam" id="PF02096">
    <property type="entry name" value="60KD_IMP"/>
    <property type="match status" value="1"/>
</dbReference>
<evidence type="ECO:0000256" key="11">
    <source>
        <dbReference type="ARBA" id="ARBA00025034"/>
    </source>
</evidence>
<keyword evidence="6 16" id="KW-0812">Transmembrane</keyword>
<evidence type="ECO:0000313" key="21">
    <source>
        <dbReference type="Proteomes" id="UP000567795"/>
    </source>
</evidence>
<evidence type="ECO:0000256" key="1">
    <source>
        <dbReference type="ARBA" id="ARBA00004651"/>
    </source>
</evidence>
<feature type="domain" description="Membrane insertase YidC/Oxa/ALB C-terminal" evidence="19">
    <location>
        <begin position="34"/>
        <end position="251"/>
    </location>
</feature>
<name>A0A853A4I3_9ACTN</name>
<feature type="transmembrane region" description="Helical" evidence="18">
    <location>
        <begin position="32"/>
        <end position="54"/>
    </location>
</feature>
<dbReference type="GO" id="GO:0032977">
    <property type="term" value="F:membrane insertase activity"/>
    <property type="evidence" value="ECO:0007669"/>
    <property type="project" value="InterPro"/>
</dbReference>
<gene>
    <name evidence="20" type="ORF">FHU37_002351</name>
</gene>
<feature type="compositionally biased region" description="Polar residues" evidence="17">
    <location>
        <begin position="376"/>
        <end position="386"/>
    </location>
</feature>
<proteinExistence type="inferred from homology"/>